<geneLocation type="plasmid" evidence="4">
    <name>plasmid2</name>
</geneLocation>
<evidence type="ECO:0000313" key="4">
    <source>
        <dbReference type="EMBL" id="BAY59539.1"/>
    </source>
</evidence>
<keyword evidence="3" id="KW-1133">Transmembrane helix</keyword>
<protein>
    <recommendedName>
        <fullName evidence="6">HEAT repeat domain-containing protein</fullName>
    </recommendedName>
</protein>
<dbReference type="InterPro" id="IPR011989">
    <property type="entry name" value="ARM-like"/>
</dbReference>
<dbReference type="SUPFAM" id="SSF48371">
    <property type="entry name" value="ARM repeat"/>
    <property type="match status" value="1"/>
</dbReference>
<keyword evidence="1" id="KW-0042">Antenna complex</keyword>
<keyword evidence="2" id="KW-0605">Phycobilisome</keyword>
<keyword evidence="3" id="KW-0812">Transmembrane</keyword>
<sequence>MSSSSDHKEKSWVKIAIALIGIVGTIGTSLVASEFFWKQVGNQVSGDASKSASISAKVPGPNAHQNALKDFSKHANEFDRLTKEERINTDQAIRQVAKSLTLEDLQEYARESRRWGYRASAGTALAGLLAASPRLIENQYDRLIEMIDYGLHDPISYVRYRYVAVLEENPKLAQHFRRELLEIVAKDNNEAVQEKARRTLKHQS</sequence>
<evidence type="ECO:0000256" key="3">
    <source>
        <dbReference type="SAM" id="Phobius"/>
    </source>
</evidence>
<dbReference type="EMBL" id="AP018205">
    <property type="protein sequence ID" value="BAY59539.1"/>
    <property type="molecule type" value="Genomic_DNA"/>
</dbReference>
<dbReference type="Proteomes" id="UP000217895">
    <property type="component" value="Plasmid Plasmid2 dna"/>
</dbReference>
<gene>
    <name evidence="4" type="ORF">NIES2135_64160</name>
</gene>
<dbReference type="Gene3D" id="1.25.10.10">
    <property type="entry name" value="Leucine-rich Repeat Variant"/>
    <property type="match status" value="1"/>
</dbReference>
<name>A0A1Z4JS28_LEPBY</name>
<keyword evidence="3" id="KW-0472">Membrane</keyword>
<dbReference type="AlphaFoldDB" id="A0A1Z4JS28"/>
<evidence type="ECO:0000256" key="2">
    <source>
        <dbReference type="ARBA" id="ARBA00022738"/>
    </source>
</evidence>
<keyword evidence="4" id="KW-0614">Plasmid</keyword>
<dbReference type="GO" id="GO:0030089">
    <property type="term" value="C:phycobilisome"/>
    <property type="evidence" value="ECO:0007669"/>
    <property type="project" value="UniProtKB-KW"/>
</dbReference>
<feature type="transmembrane region" description="Helical" evidence="3">
    <location>
        <begin position="12"/>
        <end position="37"/>
    </location>
</feature>
<reference evidence="4 5" key="1">
    <citation type="submission" date="2017-06" db="EMBL/GenBank/DDBJ databases">
        <title>Genome sequencing of cyanobaciteial culture collection at National Institute for Environmental Studies (NIES).</title>
        <authorList>
            <person name="Hirose Y."/>
            <person name="Shimura Y."/>
            <person name="Fujisawa T."/>
            <person name="Nakamura Y."/>
            <person name="Kawachi M."/>
        </authorList>
    </citation>
    <scope>NUCLEOTIDE SEQUENCE [LARGE SCALE GENOMIC DNA]</scope>
    <source>
        <strain evidence="4 5">NIES-2135</strain>
        <plasmid evidence="5">Plasmid Plasmid2 dna</plasmid>
    </source>
</reference>
<accession>A0A1Z4JS28</accession>
<organism evidence="4 5">
    <name type="scientific">Leptolyngbya boryana NIES-2135</name>
    <dbReference type="NCBI Taxonomy" id="1973484"/>
    <lineage>
        <taxon>Bacteria</taxon>
        <taxon>Bacillati</taxon>
        <taxon>Cyanobacteriota</taxon>
        <taxon>Cyanophyceae</taxon>
        <taxon>Leptolyngbyales</taxon>
        <taxon>Leptolyngbyaceae</taxon>
        <taxon>Leptolyngbya group</taxon>
        <taxon>Leptolyngbya</taxon>
    </lineage>
</organism>
<evidence type="ECO:0000256" key="1">
    <source>
        <dbReference type="ARBA" id="ARBA00022549"/>
    </source>
</evidence>
<evidence type="ECO:0008006" key="6">
    <source>
        <dbReference type="Google" id="ProtNLM"/>
    </source>
</evidence>
<evidence type="ECO:0000313" key="5">
    <source>
        <dbReference type="Proteomes" id="UP000217895"/>
    </source>
</evidence>
<proteinExistence type="predicted"/>
<keyword evidence="5" id="KW-1185">Reference proteome</keyword>
<dbReference type="InterPro" id="IPR016024">
    <property type="entry name" value="ARM-type_fold"/>
</dbReference>